<reference evidence="2" key="1">
    <citation type="journal article" date="2014" name="Int. J. Syst. Evol. Microbiol.">
        <title>Complete genome sequence of Corynebacterium casei LMG S-19264T (=DSM 44701T), isolated from a smear-ripened cheese.</title>
        <authorList>
            <consortium name="US DOE Joint Genome Institute (JGI-PGF)"/>
            <person name="Walter F."/>
            <person name="Albersmeier A."/>
            <person name="Kalinowski J."/>
            <person name="Ruckert C."/>
        </authorList>
    </citation>
    <scope>NUCLEOTIDE SEQUENCE</scope>
    <source>
        <strain evidence="2">CGMCC 4.7308</strain>
    </source>
</reference>
<dbReference type="Pfam" id="PF00296">
    <property type="entry name" value="Bac_luciferase"/>
    <property type="match status" value="1"/>
</dbReference>
<sequence length="286" mass="30444">MGISVSGLGRFGVWRSFAKVTPGFAAEVEELGYGTLWLGSTPSAVEEVEPLLAATTDLVVASGIVNVWAGPPADVARSFARLEERHPGRFLLGIGIGHPEATAQYRSPYEALVRFLDGLDAGGVPRERRVLAALGPRVLRLARDRTLGAHPYLVPPAHTALARRELGQGVLLAPEQKVVLGDDADAARAVGRPVVDQPYLHLTNYVSNLRRLGWTDRDIADGGSDALIDDLVARGSVDDIARRLHQHLDAGADHVAIQALAADDDALPTLRALAPVLGLRTAPTAR</sequence>
<dbReference type="RefSeq" id="WP_188940608.1">
    <property type="nucleotide sequence ID" value="NZ_BMNA01000002.1"/>
</dbReference>
<evidence type="ECO:0000313" key="3">
    <source>
        <dbReference type="Proteomes" id="UP000655208"/>
    </source>
</evidence>
<organism evidence="2 3">
    <name type="scientific">Nakamurella endophytica</name>
    <dbReference type="NCBI Taxonomy" id="1748367"/>
    <lineage>
        <taxon>Bacteria</taxon>
        <taxon>Bacillati</taxon>
        <taxon>Actinomycetota</taxon>
        <taxon>Actinomycetes</taxon>
        <taxon>Nakamurellales</taxon>
        <taxon>Nakamurellaceae</taxon>
        <taxon>Nakamurella</taxon>
    </lineage>
</organism>
<dbReference type="SUPFAM" id="SSF51679">
    <property type="entry name" value="Bacterial luciferase-like"/>
    <property type="match status" value="1"/>
</dbReference>
<name>A0A917WCF3_9ACTN</name>
<dbReference type="InterPro" id="IPR036661">
    <property type="entry name" value="Luciferase-like_sf"/>
</dbReference>
<dbReference type="NCBIfam" id="TIGR03620">
    <property type="entry name" value="F420_MSMEG_4141"/>
    <property type="match status" value="1"/>
</dbReference>
<keyword evidence="3" id="KW-1185">Reference proteome</keyword>
<gene>
    <name evidence="2" type="ORF">GCM10011594_12480</name>
</gene>
<dbReference type="InterPro" id="IPR050766">
    <property type="entry name" value="Bact_Lucif_Oxidored"/>
</dbReference>
<dbReference type="Proteomes" id="UP000655208">
    <property type="component" value="Unassembled WGS sequence"/>
</dbReference>
<comment type="caution">
    <text evidence="2">The sequence shown here is derived from an EMBL/GenBank/DDBJ whole genome shotgun (WGS) entry which is preliminary data.</text>
</comment>
<dbReference type="GO" id="GO:0005829">
    <property type="term" value="C:cytosol"/>
    <property type="evidence" value="ECO:0007669"/>
    <property type="project" value="TreeGrafter"/>
</dbReference>
<accession>A0A917WCF3</accession>
<dbReference type="AlphaFoldDB" id="A0A917WCF3"/>
<dbReference type="InterPro" id="IPR019922">
    <property type="entry name" value="Lucif-like_OxRdatse_MSMEG_4141"/>
</dbReference>
<dbReference type="PANTHER" id="PTHR30137">
    <property type="entry name" value="LUCIFERASE-LIKE MONOOXYGENASE"/>
    <property type="match status" value="1"/>
</dbReference>
<dbReference type="InterPro" id="IPR011251">
    <property type="entry name" value="Luciferase-like_dom"/>
</dbReference>
<dbReference type="Gene3D" id="3.20.20.30">
    <property type="entry name" value="Luciferase-like domain"/>
    <property type="match status" value="2"/>
</dbReference>
<dbReference type="GO" id="GO:0016705">
    <property type="term" value="F:oxidoreductase activity, acting on paired donors, with incorporation or reduction of molecular oxygen"/>
    <property type="evidence" value="ECO:0007669"/>
    <property type="project" value="InterPro"/>
</dbReference>
<evidence type="ECO:0000259" key="1">
    <source>
        <dbReference type="Pfam" id="PF00296"/>
    </source>
</evidence>
<protein>
    <submittedName>
        <fullName evidence="2">LLM class F420-dependent oxidoreductase</fullName>
    </submittedName>
</protein>
<proteinExistence type="predicted"/>
<evidence type="ECO:0000313" key="2">
    <source>
        <dbReference type="EMBL" id="GGL94110.1"/>
    </source>
</evidence>
<dbReference type="EMBL" id="BMNA01000002">
    <property type="protein sequence ID" value="GGL94110.1"/>
    <property type="molecule type" value="Genomic_DNA"/>
</dbReference>
<dbReference type="PANTHER" id="PTHR30137:SF18">
    <property type="entry name" value="CONSERVED PROTEIN"/>
    <property type="match status" value="1"/>
</dbReference>
<reference evidence="2" key="2">
    <citation type="submission" date="2020-09" db="EMBL/GenBank/DDBJ databases">
        <authorList>
            <person name="Sun Q."/>
            <person name="Zhou Y."/>
        </authorList>
    </citation>
    <scope>NUCLEOTIDE SEQUENCE</scope>
    <source>
        <strain evidence="2">CGMCC 4.7308</strain>
    </source>
</reference>
<feature type="domain" description="Luciferase-like" evidence="1">
    <location>
        <begin position="24"/>
        <end position="102"/>
    </location>
</feature>